<organism evidence="3 4">
    <name type="scientific">Rheinheimera aquimaris</name>
    <dbReference type="NCBI Taxonomy" id="412437"/>
    <lineage>
        <taxon>Bacteria</taxon>
        <taxon>Pseudomonadati</taxon>
        <taxon>Pseudomonadota</taxon>
        <taxon>Gammaproteobacteria</taxon>
        <taxon>Chromatiales</taxon>
        <taxon>Chromatiaceae</taxon>
        <taxon>Rheinheimera</taxon>
    </lineage>
</organism>
<dbReference type="Gene3D" id="1.25.40.10">
    <property type="entry name" value="Tetratricopeptide repeat domain"/>
    <property type="match status" value="1"/>
</dbReference>
<feature type="signal peptide" evidence="2">
    <location>
        <begin position="1"/>
        <end position="17"/>
    </location>
</feature>
<keyword evidence="4" id="KW-1185">Reference proteome</keyword>
<dbReference type="SUPFAM" id="SSF48452">
    <property type="entry name" value="TPR-like"/>
    <property type="match status" value="1"/>
</dbReference>
<dbReference type="EMBL" id="BAAAEO010000003">
    <property type="protein sequence ID" value="GAA0552977.1"/>
    <property type="molecule type" value="Genomic_DNA"/>
</dbReference>
<evidence type="ECO:0000256" key="2">
    <source>
        <dbReference type="SAM" id="SignalP"/>
    </source>
</evidence>
<gene>
    <name evidence="3" type="ORF">GCM10009098_20860</name>
</gene>
<feature type="coiled-coil region" evidence="1">
    <location>
        <begin position="412"/>
        <end position="446"/>
    </location>
</feature>
<feature type="chain" id="PRO_5046298710" description="Tetratricopeptide repeat protein" evidence="2">
    <location>
        <begin position="18"/>
        <end position="619"/>
    </location>
</feature>
<evidence type="ECO:0008006" key="5">
    <source>
        <dbReference type="Google" id="ProtNLM"/>
    </source>
</evidence>
<feature type="coiled-coil region" evidence="1">
    <location>
        <begin position="514"/>
        <end position="594"/>
    </location>
</feature>
<proteinExistence type="predicted"/>
<protein>
    <recommendedName>
        <fullName evidence="5">Tetratricopeptide repeat protein</fullName>
    </recommendedName>
</protein>
<dbReference type="Proteomes" id="UP001501169">
    <property type="component" value="Unassembled WGS sequence"/>
</dbReference>
<evidence type="ECO:0000313" key="4">
    <source>
        <dbReference type="Proteomes" id="UP001501169"/>
    </source>
</evidence>
<reference evidence="3 4" key="1">
    <citation type="journal article" date="2019" name="Int. J. Syst. Evol. Microbiol.">
        <title>The Global Catalogue of Microorganisms (GCM) 10K type strain sequencing project: providing services to taxonomists for standard genome sequencing and annotation.</title>
        <authorList>
            <consortium name="The Broad Institute Genomics Platform"/>
            <consortium name="The Broad Institute Genome Sequencing Center for Infectious Disease"/>
            <person name="Wu L."/>
            <person name="Ma J."/>
        </authorList>
    </citation>
    <scope>NUCLEOTIDE SEQUENCE [LARGE SCALE GENOMIC DNA]</scope>
    <source>
        <strain evidence="3 4">JCM 14331</strain>
    </source>
</reference>
<evidence type="ECO:0000256" key="1">
    <source>
        <dbReference type="SAM" id="Coils"/>
    </source>
</evidence>
<keyword evidence="2" id="KW-0732">Signal</keyword>
<evidence type="ECO:0000313" key="3">
    <source>
        <dbReference type="EMBL" id="GAA0552977.1"/>
    </source>
</evidence>
<sequence>MLLLLPLLVQAAASAQAAATPATIAEKHYRQAAWAFYLQQPAQALETLQLAPQHDARTRLLEAGLYLQLSMPQHAIALIDTLLSDTAASPGALPQALKNVALLQFARYQLEQGNKTPARDYLKQVQITDDNAWLGQQLLLEQLINWPDITLPPAPEFERLRHQPEMPYIISNQALVLAQTDHSDTALDWLAQIRQQLKTSEGQGFWQLLFSGQWHLLSEPDGFIYPSAEHEALSDYVALTQAQLHIQRQEFAAADAILSNFAADSVLNRNALQLYSHILTEQRHVPALLAVLQQQIRLQPFSHTAWLAATRIGEQLERVLQVDDALGAYRWADQYYVQQAQQMQQQARPVEVGQLQQGLSAWQQLQISNDSQLFHLQQDILSVQQHLTAAAQRQLRLAQLQDVTNLKLTQQRQLLSSRLPQLRQQRDALQQQFSQLQQQISAAEQQPMPLSLWQGKPYQQLQRLDRAEQRLAVLQQHQQPLQNYPQRLNRLRGLLQWQYSNSAAERRWQRQKQLQQTAGVLEQLELQMAALARQGNKTERLQQVQQRLTQLSNHQQQLNLALLSKQQQLLAELNQQLQQRLQQQLATLNDLQRHNKESMARVMERVLLSSGTDNSGAGL</sequence>
<name>A0ABN1DV15_9GAMM</name>
<keyword evidence="1" id="KW-0175">Coiled coil</keyword>
<accession>A0ABN1DV15</accession>
<comment type="caution">
    <text evidence="3">The sequence shown here is derived from an EMBL/GenBank/DDBJ whole genome shotgun (WGS) entry which is preliminary data.</text>
</comment>
<dbReference type="InterPro" id="IPR011990">
    <property type="entry name" value="TPR-like_helical_dom_sf"/>
</dbReference>